<proteinExistence type="predicted"/>
<dbReference type="InterPro" id="IPR036280">
    <property type="entry name" value="Multihaem_cyt_sf"/>
</dbReference>
<feature type="domain" description="Hydroxylamine oxidoreductase C-terminal" evidence="1">
    <location>
        <begin position="489"/>
        <end position="534"/>
    </location>
</feature>
<gene>
    <name evidence="2" type="ORF">JETT_3786</name>
</gene>
<dbReference type="FunFam" id="1.20.850.10:FF:000003">
    <property type="entry name" value="Hydroxylamine oxidoreductase"/>
    <property type="match status" value="1"/>
</dbReference>
<dbReference type="Proteomes" id="UP000319783">
    <property type="component" value="Unassembled WGS sequence"/>
</dbReference>
<comment type="caution">
    <text evidence="2">The sequence shown here is derived from an EMBL/GenBank/DDBJ whole genome shotgun (WGS) entry which is preliminary data.</text>
</comment>
<dbReference type="Pfam" id="PF22142">
    <property type="entry name" value="Hao_C"/>
    <property type="match status" value="1"/>
</dbReference>
<dbReference type="EMBL" id="SULG01000159">
    <property type="protein sequence ID" value="TLD39952.1"/>
    <property type="molecule type" value="Genomic_DNA"/>
</dbReference>
<dbReference type="SUPFAM" id="SSF48695">
    <property type="entry name" value="Multiheme cytochromes"/>
    <property type="match status" value="1"/>
</dbReference>
<reference evidence="2 3" key="1">
    <citation type="submission" date="2019-04" db="EMBL/GenBank/DDBJ databases">
        <title>Genome of a novel bacterium Candidatus Jettenia ecosi reconstructed from metagenome of an anammox bioreactor.</title>
        <authorList>
            <person name="Mardanov A.V."/>
            <person name="Beletsky A.V."/>
            <person name="Ravin N.V."/>
            <person name="Botchkova E.A."/>
            <person name="Litti Y.V."/>
            <person name="Nozhevnikova A.N."/>
        </authorList>
    </citation>
    <scope>NUCLEOTIDE SEQUENCE [LARGE SCALE GENOMIC DNA]</scope>
    <source>
        <strain evidence="2">J2</strain>
    </source>
</reference>
<dbReference type="AlphaFoldDB" id="A0A533Q5X7"/>
<evidence type="ECO:0000259" key="1">
    <source>
        <dbReference type="Pfam" id="PF22142"/>
    </source>
</evidence>
<protein>
    <submittedName>
        <fullName evidence="2">Hydroxylamine oxidoreductase</fullName>
    </submittedName>
</protein>
<name>A0A533Q5X7_9BACT</name>
<organism evidence="2 3">
    <name type="scientific">Candidatus Jettenia ecosi</name>
    <dbReference type="NCBI Taxonomy" id="2494326"/>
    <lineage>
        <taxon>Bacteria</taxon>
        <taxon>Pseudomonadati</taxon>
        <taxon>Planctomycetota</taxon>
        <taxon>Candidatus Brocadiia</taxon>
        <taxon>Candidatus Brocadiales</taxon>
        <taxon>Candidatus Brocadiaceae</taxon>
        <taxon>Candidatus Jettenia</taxon>
    </lineage>
</organism>
<dbReference type="Gene3D" id="1.10.780.10">
    <property type="entry name" value="Hydroxylamine Oxidoreductase, Chain A, domain 1"/>
    <property type="match status" value="1"/>
</dbReference>
<dbReference type="Pfam" id="PF13447">
    <property type="entry name" value="Multi-haem_cyto"/>
    <property type="match status" value="1"/>
</dbReference>
<dbReference type="Gene3D" id="1.20.850.10">
    <property type="entry name" value="Hydroxylamine Oxidoreductase, Chain A, domain 2"/>
    <property type="match status" value="1"/>
</dbReference>
<dbReference type="InterPro" id="IPR054394">
    <property type="entry name" value="Hao_C"/>
</dbReference>
<accession>A0A533Q5X7</accession>
<evidence type="ECO:0000313" key="2">
    <source>
        <dbReference type="EMBL" id="TLD39952.1"/>
    </source>
</evidence>
<sequence>MLETLKKPFSRVAGLALAVVGVTFLTCTVGNGIARAEGPTFQDVASQVFGQPVGPDNDGTLYIFGLTAKYTQPEYVEGRGPYKSFLKFLPSIRWYDPEHYWTPGSQNEGVFKNEECVLCHTVQTPTIVKDWKKSAHGNLEMRRGLGIKGKDGKPVEGAVGCDACHGNDHQKLFMPTYKHCGECHPKETSEHRSGGLGSHTHAYTVNVLEFSWHVGKPAEEVAGCAECHAIVENRCDGCHTRHVFSPAEARKPTACRFCHMGIDHDEWAMYNTSIHGCLYEAESATMDWSKPSKKGNYRVPTCAYCHMQDGNHNPQQFGTIYSDMGMFQVDRGAPRHKAKRDAWIKKCQDCHSPRFAADKLKEMDAGVNLSFTKWREAAAVIVGCFLDGVVDPMPEGSPPDWYGHYTFSLLPGGDPRFYATSNLERLGLEMICYLTGNVYKAYAHMSMYNQTYGNGSAFEQDRKLIEIKTEAAKLRRFAAIEKKIGLEHKSEAFWQHGEYLDLLPGWKRKPGDVDVEWFKRTDIPHRANADAGVEVHH</sequence>
<evidence type="ECO:0000313" key="3">
    <source>
        <dbReference type="Proteomes" id="UP000319783"/>
    </source>
</evidence>